<sequence length="113" mass="12939">MRKYRTDFNFGRDSLEARIKLAVLSHNHNICCKEVGQSMSIHPWEQERWIVNTAQGEKSNAHLRTLLTDLVKLCTGTLKPRWQPKSILPEVPCASSRLQQDFTVGEDVYSIVA</sequence>
<gene>
    <name evidence="1" type="ORF">GDO86_017537</name>
</gene>
<reference evidence="1" key="1">
    <citation type="thesis" date="2020" institute="ProQuest LLC" country="789 East Eisenhower Parkway, Ann Arbor, MI, USA">
        <title>Comparative Genomics and Chromosome Evolution.</title>
        <authorList>
            <person name="Mudd A.B."/>
        </authorList>
    </citation>
    <scope>NUCLEOTIDE SEQUENCE</scope>
    <source>
        <strain evidence="1">Female2</strain>
        <tissue evidence="1">Blood</tissue>
    </source>
</reference>
<dbReference type="EMBL" id="JAACNH010000009">
    <property type="protein sequence ID" value="KAG8433288.1"/>
    <property type="molecule type" value="Genomic_DNA"/>
</dbReference>
<dbReference type="AlphaFoldDB" id="A0A8T2IQT3"/>
<accession>A0A8T2IQT3</accession>
<dbReference type="Proteomes" id="UP000812440">
    <property type="component" value="Chromosome 9"/>
</dbReference>
<evidence type="ECO:0000313" key="1">
    <source>
        <dbReference type="EMBL" id="KAG8433288.1"/>
    </source>
</evidence>
<comment type="caution">
    <text evidence="1">The sequence shown here is derived from an EMBL/GenBank/DDBJ whole genome shotgun (WGS) entry which is preliminary data.</text>
</comment>
<name>A0A8T2IQT3_9PIPI</name>
<organism evidence="1 2">
    <name type="scientific">Hymenochirus boettgeri</name>
    <name type="common">Congo dwarf clawed frog</name>
    <dbReference type="NCBI Taxonomy" id="247094"/>
    <lineage>
        <taxon>Eukaryota</taxon>
        <taxon>Metazoa</taxon>
        <taxon>Chordata</taxon>
        <taxon>Craniata</taxon>
        <taxon>Vertebrata</taxon>
        <taxon>Euteleostomi</taxon>
        <taxon>Amphibia</taxon>
        <taxon>Batrachia</taxon>
        <taxon>Anura</taxon>
        <taxon>Pipoidea</taxon>
        <taxon>Pipidae</taxon>
        <taxon>Pipinae</taxon>
        <taxon>Hymenochirus</taxon>
    </lineage>
</organism>
<proteinExistence type="predicted"/>
<evidence type="ECO:0000313" key="2">
    <source>
        <dbReference type="Proteomes" id="UP000812440"/>
    </source>
</evidence>
<keyword evidence="2" id="KW-1185">Reference proteome</keyword>
<protein>
    <submittedName>
        <fullName evidence="1">Uncharacterized protein</fullName>
    </submittedName>
</protein>